<reference evidence="1 2" key="1">
    <citation type="journal article" date="2014" name="ISME J.">
        <title>Ecophysiology of Thioploca ingrica as revealed by the complete genome sequence supplemented with proteomic evidence.</title>
        <authorList>
            <person name="Kojima H."/>
            <person name="Ogura Y."/>
            <person name="Yamamoto N."/>
            <person name="Togashi T."/>
            <person name="Mori H."/>
            <person name="Watanabe T."/>
            <person name="Nemoto F."/>
            <person name="Kurokawa K."/>
            <person name="Hayashi T."/>
            <person name="Fukui M."/>
        </authorList>
    </citation>
    <scope>NUCLEOTIDE SEQUENCE [LARGE SCALE GENOMIC DNA]</scope>
</reference>
<dbReference type="Proteomes" id="UP000031623">
    <property type="component" value="Chromosome"/>
</dbReference>
<evidence type="ECO:0000313" key="1">
    <source>
        <dbReference type="EMBL" id="BAP54778.1"/>
    </source>
</evidence>
<proteinExistence type="predicted"/>
<dbReference type="AlphaFoldDB" id="A0A090AB41"/>
<dbReference type="OrthoDB" id="975289at2"/>
<protein>
    <submittedName>
        <fullName evidence="1">Uncharacterized protein</fullName>
    </submittedName>
</protein>
<name>A0A090AB41_9GAMM</name>
<gene>
    <name evidence="1" type="ORF">THII_0481</name>
</gene>
<accession>A0A090AB41</accession>
<dbReference type="HOGENOM" id="CLU_863146_0_0_6"/>
<dbReference type="STRING" id="40754.THII_0481"/>
<sequence>MDKDSVNEIIACLPQGKTRFDYFKDRYALILLSHLLEHEIKVADLKRSAYARLLERPVVKKTLATASTGWLNRYLFNMVWDKPTYTFLLTLSTWGGYQRTWQQTSRPGYNLVLQLNFSNQHEQPYRQLLKPTTESMFKCNGHPIMKRGQRNFFRETLAWARIDLDFKDDEALIEEIQSDWIRESQEKLREVLTSNDNEPLEIFIDGMEGDSQHLKKYFNEILKPYTQLWDEAMLTATLHFIHDELGIHNIFYHSYETGCAIKKCQPPRSLYTQLPRQFCFHPTLEAPQFLQRITKFRQAMKKIDHPFWYKLDLTKKELYHAH</sequence>
<keyword evidence="2" id="KW-1185">Reference proteome</keyword>
<evidence type="ECO:0000313" key="2">
    <source>
        <dbReference type="Proteomes" id="UP000031623"/>
    </source>
</evidence>
<organism evidence="1 2">
    <name type="scientific">Thioploca ingrica</name>
    <dbReference type="NCBI Taxonomy" id="40754"/>
    <lineage>
        <taxon>Bacteria</taxon>
        <taxon>Pseudomonadati</taxon>
        <taxon>Pseudomonadota</taxon>
        <taxon>Gammaproteobacteria</taxon>
        <taxon>Thiotrichales</taxon>
        <taxon>Thiotrichaceae</taxon>
        <taxon>Thioploca</taxon>
    </lineage>
</organism>
<dbReference type="KEGG" id="tig:THII_0481"/>
<dbReference type="EMBL" id="AP014633">
    <property type="protein sequence ID" value="BAP54778.1"/>
    <property type="molecule type" value="Genomic_DNA"/>
</dbReference>